<proteinExistence type="predicted"/>
<evidence type="ECO:0000313" key="1">
    <source>
        <dbReference type="EMBL" id="MBL1080717.1"/>
    </source>
</evidence>
<dbReference type="EMBL" id="JAERRK010000001">
    <property type="protein sequence ID" value="MBL1080717.1"/>
    <property type="molecule type" value="Genomic_DNA"/>
</dbReference>
<name>A0A937EE47_9ACTN</name>
<dbReference type="RefSeq" id="WP_201830847.1">
    <property type="nucleotide sequence ID" value="NZ_JAERRK010000001.1"/>
</dbReference>
<accession>A0A937EE47</accession>
<gene>
    <name evidence="1" type="ORF">JK359_01790</name>
</gene>
<reference evidence="1" key="1">
    <citation type="submission" date="2021-01" db="EMBL/GenBank/DDBJ databases">
        <title>WGS of actinomycetes isolated from Thailand.</title>
        <authorList>
            <person name="Thawai C."/>
        </authorList>
    </citation>
    <scope>NUCLEOTIDE SEQUENCE</scope>
    <source>
        <strain evidence="1">RCU-197</strain>
    </source>
</reference>
<evidence type="ECO:0000313" key="2">
    <source>
        <dbReference type="Proteomes" id="UP000661858"/>
    </source>
</evidence>
<comment type="caution">
    <text evidence="1">The sequence shown here is derived from an EMBL/GenBank/DDBJ whole genome shotgun (WGS) entry which is preliminary data.</text>
</comment>
<dbReference type="Proteomes" id="UP000661858">
    <property type="component" value="Unassembled WGS sequence"/>
</dbReference>
<organism evidence="1 2">
    <name type="scientific">Streptomyces actinomycinicus</name>
    <dbReference type="NCBI Taxonomy" id="1695166"/>
    <lineage>
        <taxon>Bacteria</taxon>
        <taxon>Bacillati</taxon>
        <taxon>Actinomycetota</taxon>
        <taxon>Actinomycetes</taxon>
        <taxon>Kitasatosporales</taxon>
        <taxon>Streptomycetaceae</taxon>
        <taxon>Streptomyces</taxon>
    </lineage>
</organism>
<protein>
    <submittedName>
        <fullName evidence="1">Uncharacterized protein</fullName>
    </submittedName>
</protein>
<sequence>MGFATPVHDAVAIDELVHLGVAHRAHVGLVHGGQIRLADTERHDAFADRSQRLAAVESELLQSLPESNVAHLVVSLSPEVPGDMQITQDSFSTYKNELLTTAWLLGKDSAPLTDVRSGSRRFITRGGWANGPWYCHSELHCDGSGTWAMRLGHRVSNADMIEFAWVEPDTVVYGRLSALHLLGSHARDRSGATSTALVKAALVEAPHAHPAGPAKPNLHPLFPLRIDGYNRSLGMRAPLSTQFRE</sequence>
<dbReference type="AlphaFoldDB" id="A0A937EE47"/>
<keyword evidence="2" id="KW-1185">Reference proteome</keyword>